<proteinExistence type="predicted"/>
<feature type="domain" description="UDENN" evidence="2">
    <location>
        <begin position="14"/>
        <end position="662"/>
    </location>
</feature>
<dbReference type="Pfam" id="PF08616">
    <property type="entry name" value="SPA"/>
    <property type="match status" value="1"/>
</dbReference>
<sequence>MDPRNAHMEARHVEYVLTAEFDIDAGPTVSHQYPEVIQSDRHLMAELMLPDQIHARNEDWTVFFLYRRPGSQQLEYNILDEVDKEAAEKFYVLNLVNTKFDSNARRGAIVKSMAIVTPHPFFQVFKPLLLLALDDYFEAPGISHLENLYDILNSVDMSQVPRFTPSERLLLASSEYTSLFIEKFDAQNDDNHDAFGNRNRSSQPRSLAHSFNSRSSITQSEPRSPRSPKSPETLVSTTLDRPFTEVPPPTAIAAGTTNSTDTSSSTATNASIDATTSSRLSNLNISPPSTTADAIAAATAVAPVSTTTLTLASSLSTPLTTPTTAGPPATPSSITSTPVGLTRRTSTTTIQQPSFYIDLRNQGQRLSSSQARTAQRDSHFFDTTVPYKSMNIPIKIPTDFSPESVGDFSLIKLIALLTSMNQPFTTLHPHLTIYGPHTPPLLVLIFALLTQKRILFIGLNALSRDVAEHVLACCSLASGGGILRSYTTHAFPYTDLSKVDDLLASNGYIAGVKNPTFEHHANWWDIIVDLEHGTMKISPDIGTPAPPGNHRSLANGSSGAGLPNYSGPVNAEDLSFVDEVKKMVANHYGETSVRTRCQQYIKRFVRMSTNYEEYKYGATNLWPSFNDPDYLVVPGYGYTWASESQKVSDFALYAPVIEGWRASRSYKYYIDDQRGIWQLPPKYVIDYECHLDRLRLQQLSYEESASVFEALCTHTQDYDDINRLLSATHQNNLFYLCLGMFHRDASIRIMTVRLLQRIEQHTAGKLYFQSIGQFQKLAYKRLVDELNSPANTFVPQDGVPF</sequence>
<dbReference type="OrthoDB" id="66409at2759"/>
<feature type="region of interest" description="Disordered" evidence="1">
    <location>
        <begin position="314"/>
        <end position="346"/>
    </location>
</feature>
<evidence type="ECO:0000256" key="1">
    <source>
        <dbReference type="SAM" id="MobiDB-lite"/>
    </source>
</evidence>
<name>A0A167F761_9ASCO</name>
<feature type="compositionally biased region" description="Polar residues" evidence="1">
    <location>
        <begin position="198"/>
        <end position="219"/>
    </location>
</feature>
<organism evidence="3 4">
    <name type="scientific">Sugiyamaella lignohabitans</name>
    <dbReference type="NCBI Taxonomy" id="796027"/>
    <lineage>
        <taxon>Eukaryota</taxon>
        <taxon>Fungi</taxon>
        <taxon>Dikarya</taxon>
        <taxon>Ascomycota</taxon>
        <taxon>Saccharomycotina</taxon>
        <taxon>Dipodascomycetes</taxon>
        <taxon>Dipodascales</taxon>
        <taxon>Trichomonascaceae</taxon>
        <taxon>Sugiyamaella</taxon>
    </lineage>
</organism>
<feature type="region of interest" description="Disordered" evidence="1">
    <location>
        <begin position="190"/>
        <end position="269"/>
    </location>
</feature>
<gene>
    <name evidence="3" type="primary">AFI1</name>
    <name evidence="3" type="ORF">AWJ20_2510</name>
</gene>
<keyword evidence="4" id="KW-1185">Reference proteome</keyword>
<dbReference type="GO" id="GO:0005886">
    <property type="term" value="C:plasma membrane"/>
    <property type="evidence" value="ECO:0007669"/>
    <property type="project" value="TreeGrafter"/>
</dbReference>
<dbReference type="GO" id="GO:0051666">
    <property type="term" value="P:actin cortical patch localization"/>
    <property type="evidence" value="ECO:0007669"/>
    <property type="project" value="TreeGrafter"/>
</dbReference>
<evidence type="ECO:0000259" key="2">
    <source>
        <dbReference type="PROSITE" id="PS50211"/>
    </source>
</evidence>
<accession>A0A167F761</accession>
<dbReference type="PROSITE" id="PS50211">
    <property type="entry name" value="DENN"/>
    <property type="match status" value="1"/>
</dbReference>
<dbReference type="KEGG" id="slb:AWJ20_2510"/>
<dbReference type="AlphaFoldDB" id="A0A167F761"/>
<evidence type="ECO:0000313" key="3">
    <source>
        <dbReference type="EMBL" id="ANB14896.1"/>
    </source>
</evidence>
<dbReference type="RefSeq" id="XP_018737373.1">
    <property type="nucleotide sequence ID" value="XM_018879459.1"/>
</dbReference>
<dbReference type="InterPro" id="IPR012860">
    <property type="entry name" value="Afi1_N"/>
</dbReference>
<evidence type="ECO:0000313" key="4">
    <source>
        <dbReference type="Proteomes" id="UP000189580"/>
    </source>
</evidence>
<dbReference type="EMBL" id="CP014503">
    <property type="protein sequence ID" value="ANB14896.1"/>
    <property type="molecule type" value="Genomic_DNA"/>
</dbReference>
<dbReference type="GeneID" id="30034430"/>
<protein>
    <submittedName>
        <fullName evidence="3">Afi1p</fullName>
    </submittedName>
</protein>
<dbReference type="Proteomes" id="UP000189580">
    <property type="component" value="Chromosome b"/>
</dbReference>
<dbReference type="PANTHER" id="PTHR28245:SF1">
    <property type="entry name" value="ARF3-INTERACTING PROTEIN 1"/>
    <property type="match status" value="1"/>
</dbReference>
<feature type="compositionally biased region" description="Low complexity" evidence="1">
    <location>
        <begin position="314"/>
        <end position="338"/>
    </location>
</feature>
<dbReference type="InterPro" id="IPR052809">
    <property type="entry name" value="Actin_polarity_regulatory"/>
</dbReference>
<feature type="compositionally biased region" description="Low complexity" evidence="1">
    <location>
        <begin position="253"/>
        <end position="269"/>
    </location>
</feature>
<dbReference type="Pfam" id="PF07792">
    <property type="entry name" value="Afi1"/>
    <property type="match status" value="1"/>
</dbReference>
<dbReference type="PANTHER" id="PTHR28245">
    <property type="entry name" value="ARF3-INTERACTING PROTEIN 1"/>
    <property type="match status" value="1"/>
</dbReference>
<reference evidence="3 4" key="1">
    <citation type="submission" date="2016-02" db="EMBL/GenBank/DDBJ databases">
        <title>Complete genome sequence and transcriptome regulation of the pentose utilising yeast Sugiyamaella lignohabitans.</title>
        <authorList>
            <person name="Bellasio M."/>
            <person name="Peymann A."/>
            <person name="Valli M."/>
            <person name="Sipitzky M."/>
            <person name="Graf A."/>
            <person name="Sauer M."/>
            <person name="Marx H."/>
            <person name="Mattanovich D."/>
        </authorList>
    </citation>
    <scope>NUCLEOTIDE SEQUENCE [LARGE SCALE GENOMIC DNA]</scope>
    <source>
        <strain evidence="3 4">CBS 10342</strain>
    </source>
</reference>
<dbReference type="InterPro" id="IPR037516">
    <property type="entry name" value="Tripartite_DENN"/>
</dbReference>